<evidence type="ECO:0008006" key="3">
    <source>
        <dbReference type="Google" id="ProtNLM"/>
    </source>
</evidence>
<organism evidence="1 2">
    <name type="scientific">Capnocytophaga canis</name>
    <dbReference type="NCBI Taxonomy" id="1848903"/>
    <lineage>
        <taxon>Bacteria</taxon>
        <taxon>Pseudomonadati</taxon>
        <taxon>Bacteroidota</taxon>
        <taxon>Flavobacteriia</taxon>
        <taxon>Flavobacteriales</taxon>
        <taxon>Flavobacteriaceae</taxon>
        <taxon>Capnocytophaga</taxon>
    </lineage>
</organism>
<name>A0A0B7HX58_9FLAO</name>
<evidence type="ECO:0000313" key="2">
    <source>
        <dbReference type="Proteomes" id="UP000045051"/>
    </source>
</evidence>
<keyword evidence="2" id="KW-1185">Reference proteome</keyword>
<dbReference type="Proteomes" id="UP000045051">
    <property type="component" value="Unassembled WGS sequence"/>
</dbReference>
<sequence length="240" mass="28264">MYKHMRNILFVLTLLPIFGLKAQQKGKITYELVVTKNPDGKKKKNSEQFQLNTEENALLLNKMEIEVFFDEENSYFPAIMGYDDNNAMAAFGLKKDIFVSNREKASFLPTDYNGEKVLRRKGNYDWKIHSETKKIGKYIVHKATAKYYNKELIAWYAPEFPYSYGPVGFFGLPGLILEIGVKEELLYAYRFKKLRFSKKNQVKKAPNLRVVSSEEMNKYYIEYYKNLKLNYQNLIEESKE</sequence>
<reference evidence="1 2" key="1">
    <citation type="submission" date="2015-01" db="EMBL/GenBank/DDBJ databases">
        <authorList>
            <person name="Xiang T."/>
            <person name="Song Y."/>
            <person name="Huang L."/>
            <person name="Wang B."/>
            <person name="Wu P."/>
        </authorList>
    </citation>
    <scope>NUCLEOTIDE SEQUENCE [LARGE SCALE GENOMIC DNA]</scope>
    <source>
        <strain evidence="1 2">CcD38</strain>
    </source>
</reference>
<protein>
    <recommendedName>
        <fullName evidence="3">GLPGLI family protein</fullName>
    </recommendedName>
</protein>
<gene>
    <name evidence="1" type="ORF">CCAND38_160022</name>
</gene>
<dbReference type="Pfam" id="PF09697">
    <property type="entry name" value="Porph_ging"/>
    <property type="match status" value="1"/>
</dbReference>
<dbReference type="EMBL" id="CDOI01000068">
    <property type="protein sequence ID" value="CEN44211.1"/>
    <property type="molecule type" value="Genomic_DNA"/>
</dbReference>
<evidence type="ECO:0000313" key="1">
    <source>
        <dbReference type="EMBL" id="CEN44211.1"/>
    </source>
</evidence>
<dbReference type="AlphaFoldDB" id="A0A0B7HX58"/>
<dbReference type="InterPro" id="IPR005901">
    <property type="entry name" value="GLPGLI"/>
</dbReference>
<proteinExistence type="predicted"/>
<accession>A0A0B7HX58</accession>
<dbReference type="NCBIfam" id="TIGR01200">
    <property type="entry name" value="GLPGLI"/>
    <property type="match status" value="1"/>
</dbReference>